<dbReference type="GO" id="GO:0043560">
    <property type="term" value="F:insulin receptor substrate binding"/>
    <property type="evidence" value="ECO:0007669"/>
    <property type="project" value="TreeGrafter"/>
</dbReference>
<dbReference type="InterPro" id="IPR036941">
    <property type="entry name" value="Rcpt_L-dom_sf"/>
</dbReference>
<keyword evidence="18" id="KW-0325">Glycoprotein</keyword>
<dbReference type="OrthoDB" id="5809444at2759"/>
<dbReference type="SMART" id="SM00261">
    <property type="entry name" value="FU"/>
    <property type="match status" value="1"/>
</dbReference>
<feature type="compositionally biased region" description="Basic residues" evidence="23">
    <location>
        <begin position="764"/>
        <end position="774"/>
    </location>
</feature>
<dbReference type="SUPFAM" id="SSF56112">
    <property type="entry name" value="Protein kinase-like (PK-like)"/>
    <property type="match status" value="1"/>
</dbReference>
<comment type="similarity">
    <text evidence="22">Belongs to the protein kinase superfamily. Tyr protein kinase family. Insulin receptor subfamily.</text>
</comment>
<keyword evidence="4" id="KW-0808">Transferase</keyword>
<accession>A0A7M7KMH7</accession>
<evidence type="ECO:0000313" key="27">
    <source>
        <dbReference type="EnsemblMetazoa" id="XP_022668959"/>
    </source>
</evidence>
<dbReference type="GO" id="GO:0005899">
    <property type="term" value="C:insulin receptor complex"/>
    <property type="evidence" value="ECO:0007669"/>
    <property type="project" value="TreeGrafter"/>
</dbReference>
<evidence type="ECO:0000256" key="7">
    <source>
        <dbReference type="ARBA" id="ARBA00022723"/>
    </source>
</evidence>
<dbReference type="FunFam" id="3.30.200.20:FF:000026">
    <property type="entry name" value="Tyrosine-protein kinase receptor"/>
    <property type="match status" value="1"/>
</dbReference>
<dbReference type="InterPro" id="IPR009030">
    <property type="entry name" value="Growth_fac_rcpt_cys_sf"/>
</dbReference>
<dbReference type="Proteomes" id="UP000594260">
    <property type="component" value="Unplaced"/>
</dbReference>
<dbReference type="Pfam" id="PF01030">
    <property type="entry name" value="Recep_L_domain"/>
    <property type="match status" value="2"/>
</dbReference>
<dbReference type="InterPro" id="IPR000719">
    <property type="entry name" value="Prot_kinase_dom"/>
</dbReference>
<dbReference type="CDD" id="cd05032">
    <property type="entry name" value="PTKc_InsR_like"/>
    <property type="match status" value="1"/>
</dbReference>
<feature type="region of interest" description="Disordered" evidence="23">
    <location>
        <begin position="1383"/>
        <end position="1432"/>
    </location>
</feature>
<keyword evidence="28" id="KW-1185">Reference proteome</keyword>
<reference evidence="27" key="1">
    <citation type="submission" date="2021-01" db="UniProtKB">
        <authorList>
            <consortium name="EnsemblMetazoa"/>
        </authorList>
    </citation>
    <scope>IDENTIFICATION</scope>
</reference>
<dbReference type="InterPro" id="IPR017441">
    <property type="entry name" value="Protein_kinase_ATP_BS"/>
</dbReference>
<dbReference type="GeneID" id="111253591"/>
<dbReference type="EnsemblMetazoa" id="XM_022813226">
    <property type="protein sequence ID" value="XP_022668961"/>
    <property type="gene ID" value="LOC111253591"/>
</dbReference>
<dbReference type="GO" id="GO:0005524">
    <property type="term" value="F:ATP binding"/>
    <property type="evidence" value="ECO:0007669"/>
    <property type="project" value="UniProtKB-UniRule"/>
</dbReference>
<evidence type="ECO:0000256" key="4">
    <source>
        <dbReference type="ARBA" id="ARBA00022679"/>
    </source>
</evidence>
<evidence type="ECO:0000256" key="12">
    <source>
        <dbReference type="ARBA" id="ARBA00022840"/>
    </source>
</evidence>
<dbReference type="RefSeq" id="XP_022668959.1">
    <property type="nucleotide sequence ID" value="XM_022813224.1"/>
</dbReference>
<evidence type="ECO:0000256" key="24">
    <source>
        <dbReference type="SAM" id="Phobius"/>
    </source>
</evidence>
<evidence type="ECO:0000256" key="19">
    <source>
        <dbReference type="ARBA" id="ARBA00023211"/>
    </source>
</evidence>
<dbReference type="RefSeq" id="XP_022668961.1">
    <property type="nucleotide sequence ID" value="XM_022813226.1"/>
</dbReference>
<keyword evidence="10 21" id="KW-0547">Nucleotide-binding</keyword>
<keyword evidence="15" id="KW-0829">Tyrosine-protein kinase</keyword>
<dbReference type="SMART" id="SM00219">
    <property type="entry name" value="TyrKc"/>
    <property type="match status" value="1"/>
</dbReference>
<dbReference type="InterPro" id="IPR050122">
    <property type="entry name" value="RTK"/>
</dbReference>
<dbReference type="InterPro" id="IPR001245">
    <property type="entry name" value="Ser-Thr/Tyr_kinase_cat_dom"/>
</dbReference>
<dbReference type="PROSITE" id="PS00107">
    <property type="entry name" value="PROTEIN_KINASE_ATP"/>
    <property type="match status" value="1"/>
</dbReference>
<dbReference type="PROSITE" id="PS00109">
    <property type="entry name" value="PROTEIN_KINASE_TYR"/>
    <property type="match status" value="1"/>
</dbReference>
<evidence type="ECO:0000256" key="16">
    <source>
        <dbReference type="ARBA" id="ARBA00023157"/>
    </source>
</evidence>
<evidence type="ECO:0000256" key="1">
    <source>
        <dbReference type="ARBA" id="ARBA00001936"/>
    </source>
</evidence>
<dbReference type="GO" id="GO:0046872">
    <property type="term" value="F:metal ion binding"/>
    <property type="evidence" value="ECO:0007669"/>
    <property type="project" value="UniProtKB-KW"/>
</dbReference>
<dbReference type="GO" id="GO:0005009">
    <property type="term" value="F:insulin receptor activity"/>
    <property type="evidence" value="ECO:0007669"/>
    <property type="project" value="TreeGrafter"/>
</dbReference>
<dbReference type="Gene3D" id="3.80.20.20">
    <property type="entry name" value="Receptor L-domain"/>
    <property type="match status" value="2"/>
</dbReference>
<keyword evidence="12 21" id="KW-0067">ATP-binding</keyword>
<dbReference type="GO" id="GO:0042593">
    <property type="term" value="P:glucose homeostasis"/>
    <property type="evidence" value="ECO:0007669"/>
    <property type="project" value="TreeGrafter"/>
</dbReference>
<comment type="subcellular location">
    <subcellularLocation>
        <location evidence="2">Membrane</location>
        <topology evidence="2">Single-pass type I membrane protein</topology>
    </subcellularLocation>
</comment>
<feature type="compositionally biased region" description="Polar residues" evidence="23">
    <location>
        <begin position="1474"/>
        <end position="1487"/>
    </location>
</feature>
<evidence type="ECO:0000256" key="6">
    <source>
        <dbReference type="ARBA" id="ARBA00022692"/>
    </source>
</evidence>
<evidence type="ECO:0000313" key="28">
    <source>
        <dbReference type="Proteomes" id="UP000594260"/>
    </source>
</evidence>
<dbReference type="PROSITE" id="PS00239">
    <property type="entry name" value="RECEPTOR_TYR_KIN_II"/>
    <property type="match status" value="1"/>
</dbReference>
<dbReference type="SUPFAM" id="SSF52058">
    <property type="entry name" value="L domain-like"/>
    <property type="match status" value="2"/>
</dbReference>
<evidence type="ECO:0000256" key="17">
    <source>
        <dbReference type="ARBA" id="ARBA00023170"/>
    </source>
</evidence>
<dbReference type="PRINTS" id="PR00109">
    <property type="entry name" value="TYRKINASE"/>
</dbReference>
<dbReference type="EC" id="2.7.10.1" evidence="22"/>
<keyword evidence="14 24" id="KW-0472">Membrane</keyword>
<keyword evidence="17 22" id="KW-0675">Receptor</keyword>
<evidence type="ECO:0000256" key="18">
    <source>
        <dbReference type="ARBA" id="ARBA00023180"/>
    </source>
</evidence>
<feature type="compositionally biased region" description="Acidic residues" evidence="23">
    <location>
        <begin position="1449"/>
        <end position="1458"/>
    </location>
</feature>
<dbReference type="SUPFAM" id="SSF57184">
    <property type="entry name" value="Growth factor receptor domain"/>
    <property type="match status" value="1"/>
</dbReference>
<evidence type="ECO:0000256" key="2">
    <source>
        <dbReference type="ARBA" id="ARBA00004479"/>
    </source>
</evidence>
<feature type="region of interest" description="Disordered" evidence="23">
    <location>
        <begin position="764"/>
        <end position="798"/>
    </location>
</feature>
<dbReference type="InterPro" id="IPR020635">
    <property type="entry name" value="Tyr_kinase_cat_dom"/>
</dbReference>
<keyword evidence="19" id="KW-0464">Manganese</keyword>
<dbReference type="EnsemblMetazoa" id="XM_022813224">
    <property type="protein sequence ID" value="XP_022668959"/>
    <property type="gene ID" value="LOC111253591"/>
</dbReference>
<keyword evidence="7" id="KW-0479">Metal-binding</keyword>
<dbReference type="Gene3D" id="3.30.200.20">
    <property type="entry name" value="Phosphorylase Kinase, domain 1"/>
    <property type="match status" value="1"/>
</dbReference>
<dbReference type="InterPro" id="IPR000494">
    <property type="entry name" value="Rcpt_L-dom"/>
</dbReference>
<comment type="catalytic activity">
    <reaction evidence="20 22">
        <text>L-tyrosyl-[protein] + ATP = O-phospho-L-tyrosyl-[protein] + ADP + H(+)</text>
        <dbReference type="Rhea" id="RHEA:10596"/>
        <dbReference type="Rhea" id="RHEA-COMP:10136"/>
        <dbReference type="Rhea" id="RHEA-COMP:20101"/>
        <dbReference type="ChEBI" id="CHEBI:15378"/>
        <dbReference type="ChEBI" id="CHEBI:30616"/>
        <dbReference type="ChEBI" id="CHEBI:46858"/>
        <dbReference type="ChEBI" id="CHEBI:61978"/>
        <dbReference type="ChEBI" id="CHEBI:456216"/>
        <dbReference type="EC" id="2.7.10.1"/>
    </reaction>
</comment>
<evidence type="ECO:0000256" key="15">
    <source>
        <dbReference type="ARBA" id="ARBA00023137"/>
    </source>
</evidence>
<dbReference type="PROSITE" id="PS50853">
    <property type="entry name" value="FN3"/>
    <property type="match status" value="1"/>
</dbReference>
<dbReference type="EnsemblMetazoa" id="XM_022813227">
    <property type="protein sequence ID" value="XP_022668962"/>
    <property type="gene ID" value="LOC111253591"/>
</dbReference>
<dbReference type="SUPFAM" id="SSF49265">
    <property type="entry name" value="Fibronectin type III"/>
    <property type="match status" value="2"/>
</dbReference>
<dbReference type="GO" id="GO:0030424">
    <property type="term" value="C:axon"/>
    <property type="evidence" value="ECO:0007669"/>
    <property type="project" value="TreeGrafter"/>
</dbReference>
<dbReference type="CDD" id="cd00063">
    <property type="entry name" value="FN3"/>
    <property type="match status" value="2"/>
</dbReference>
<feature type="region of interest" description="Disordered" evidence="23">
    <location>
        <begin position="1449"/>
        <end position="1493"/>
    </location>
</feature>
<dbReference type="EnsemblMetazoa" id="XM_022813223">
    <property type="protein sequence ID" value="XP_022668958"/>
    <property type="gene ID" value="LOC111253591"/>
</dbReference>
<organism evidence="27 28">
    <name type="scientific">Varroa destructor</name>
    <name type="common">Honeybee mite</name>
    <dbReference type="NCBI Taxonomy" id="109461"/>
    <lineage>
        <taxon>Eukaryota</taxon>
        <taxon>Metazoa</taxon>
        <taxon>Ecdysozoa</taxon>
        <taxon>Arthropoda</taxon>
        <taxon>Chelicerata</taxon>
        <taxon>Arachnida</taxon>
        <taxon>Acari</taxon>
        <taxon>Parasitiformes</taxon>
        <taxon>Mesostigmata</taxon>
        <taxon>Gamasina</taxon>
        <taxon>Dermanyssoidea</taxon>
        <taxon>Varroidae</taxon>
        <taxon>Varroa</taxon>
    </lineage>
</organism>
<dbReference type="PANTHER" id="PTHR24416">
    <property type="entry name" value="TYROSINE-PROTEIN KINASE RECEPTOR"/>
    <property type="match status" value="1"/>
</dbReference>
<keyword evidence="6 22" id="KW-0812">Transmembrane</keyword>
<keyword evidence="9" id="KW-0677">Repeat</keyword>
<dbReference type="InterPro" id="IPR036116">
    <property type="entry name" value="FN3_sf"/>
</dbReference>
<dbReference type="InterPro" id="IPR013783">
    <property type="entry name" value="Ig-like_fold"/>
</dbReference>
<sequence>MNTMELMNRNVIWGREKTRGVLRSIGIELFVGLFLLCLAAETGNASEEATTEDLLLPIQFNDDGSKICPTVEIRNNPSNFEQLRNCSVIEGNLVIAVLQYRNPKKPDEPDNLNYSFPELREITGYVVVFRSHLNNMTRLFPNLAVIRGMDLFVGQYALVIYENPLMTTLGLRSLTHIMRGGVRIEKNNRLCHVDSIDWSQITQDPSAPPVDNIYNRDRSICPGCQSSCPPDKTGQSYLCWNYETCQKVCLCQSQNATCTDDMKTCCDKQCLGGCKSPNGTQDCYACQKYRFKGRCVDKCPSNTYALNGRRCVSETDCRNYTTALVKHFKAFNDSATAECLPQCPAGYTTKQGAPHSCEKCKGPCPHVCTMNRAIKSIHDAKSLKGCTIINSGLNIEITSGVGVSTALEEYLGNIEEIQGYLKVARTPSLVSLAFFKNLRLINGTQAATNYSVLVQDNANLQEFWDWKTKPNFRIKTGKLYFHHNQKLCYKTIETFKNNSGLSALVLKDQDVSERTNGDRMPCDVVELPMRIHKIRAKKCSVEWDTHIENVFEDHRHLHTYTVFYARVAEDVNVTVFDGRDACGSDDWSTAYKDLDAMRSESAGKEEIELNDLEPFSRYAVYVKTEMLIESSKAAQSKIQYFRTKMGPPNLPRKIYVDSTTPHDMDIRWDPPDKPTGKVEWYLVVGLVQQDIDAYMTRRDFCTDHVYSPHPTTAPKTEKSNATLGVLDCSKCKCDARLRKTLSRQEKQEAMEFEDELHDLIFRKRGKKKSGRHKRSVPENASKEPNDLDDQTTTATSTKVSQNSLTAIEENWGNIPDHYKNCSSNIEDASSFCRWIRGDRTSVSNLRHFTNYIIEVAACHYQSEMSSDESCHFETEVNIDGKLVKTCCSKPQRVVQRTLKLRGADDVDISTLRVEQRGVPASGGNVTLEGEHAASAGNLGEGNVFVTWDPPPRPNAFIVSYTLEYIRDVDGAKAIQICINHKEYQQVHGRVLDSLGAGNYSFRVRATSLSGAGNWTRYESFYVRDTSEGQRYVTLFVSIAIIFLVIFGVASFGVYHYAKRKLNRGIPDGVLYASMNPEYLSTSYEPDEWEVQRDKIQLLNELGQGSFGMVYQGIVYELNGVPETDCAVKTVNEGAQIHERNEFLQEASTMKRFNSYHVVKLLGVVSKGQPVYVIMELMSNGDLKSYLRSHRPDQGEAPKGDPPTYRQVVQMAAEIADGMAYLASLKYVHRDLAARNCMVATDLTVKIGDFGMTRDIYETDYYRKGGKGLLPVRWMSPESLKDGIFTTQGDVWSYGVVLWEMVTLATMPYQGLSNEQVLKWVISRHIMERPDNCPDKLYKIMKLCWQYMPKTRPKFTDIVSMLLDETHDRFQEVSYYTTTFRGTMRPEENLEDRQGTSGEGTPLVVAQSHKNGGGLASIRDHKSPRGPDAAGHDIADLDEESNLYISDDVISDGEGEESGGENSDSSERHPRHKNTPMSSLTKHNNSDYGSEKSPTIVPLLSEREAIGDGPPVVMLTPAPRPAQSSGFTSLAGLTPIVQSFAPSDGNGSTAASSVPAVKAVGGKVLTTNQNGTLPTTANGRAYIPLHGNNNRTTAC</sequence>
<dbReference type="FunCoup" id="A0A7M7KMH7">
    <property type="interactions" value="349"/>
</dbReference>
<dbReference type="Gene3D" id="2.10.220.10">
    <property type="entry name" value="Hormone Receptor, Insulin-like Growth Factor Receptor 1, Chain A, domain 2"/>
    <property type="match status" value="1"/>
</dbReference>
<proteinExistence type="inferred from homology"/>
<evidence type="ECO:0000256" key="22">
    <source>
        <dbReference type="RuleBase" id="RU000312"/>
    </source>
</evidence>
<dbReference type="Gene3D" id="1.10.510.10">
    <property type="entry name" value="Transferase(Phosphotransferase) domain 1"/>
    <property type="match status" value="1"/>
</dbReference>
<feature type="domain" description="Protein kinase" evidence="25">
    <location>
        <begin position="1095"/>
        <end position="1369"/>
    </location>
</feature>
<dbReference type="InterPro" id="IPR011009">
    <property type="entry name" value="Kinase-like_dom_sf"/>
</dbReference>
<feature type="compositionally biased region" description="Basic and acidic residues" evidence="23">
    <location>
        <begin position="1417"/>
        <end position="1432"/>
    </location>
</feature>
<evidence type="ECO:0000256" key="11">
    <source>
        <dbReference type="ARBA" id="ARBA00022777"/>
    </source>
</evidence>
<keyword evidence="11" id="KW-0418">Kinase</keyword>
<dbReference type="KEGG" id="vde:111253591"/>
<evidence type="ECO:0000256" key="20">
    <source>
        <dbReference type="ARBA" id="ARBA00051243"/>
    </source>
</evidence>
<comment type="cofactor">
    <cofactor evidence="1">
        <name>Mn(2+)</name>
        <dbReference type="ChEBI" id="CHEBI:29035"/>
    </cofactor>
</comment>
<evidence type="ECO:0000256" key="21">
    <source>
        <dbReference type="PROSITE-ProRule" id="PRU10141"/>
    </source>
</evidence>
<keyword evidence="3 22" id="KW-0597">Phosphoprotein</keyword>
<evidence type="ECO:0000256" key="9">
    <source>
        <dbReference type="ARBA" id="ARBA00022737"/>
    </source>
</evidence>
<dbReference type="InterPro" id="IPR006212">
    <property type="entry name" value="Furin_repeat"/>
</dbReference>
<dbReference type="InterPro" id="IPR003961">
    <property type="entry name" value="FN3_dom"/>
</dbReference>
<dbReference type="InterPro" id="IPR002011">
    <property type="entry name" value="Tyr_kinase_rcpt_2_CS"/>
</dbReference>
<evidence type="ECO:0000256" key="8">
    <source>
        <dbReference type="ARBA" id="ARBA00022729"/>
    </source>
</evidence>
<keyword evidence="13 24" id="KW-1133">Transmembrane helix</keyword>
<dbReference type="Gene3D" id="2.60.40.10">
    <property type="entry name" value="Immunoglobulins"/>
    <property type="match status" value="3"/>
</dbReference>
<dbReference type="PANTHER" id="PTHR24416:SF525">
    <property type="entry name" value="INSULIN-LIKE RECEPTOR"/>
    <property type="match status" value="1"/>
</dbReference>
<feature type="transmembrane region" description="Helical" evidence="24">
    <location>
        <begin position="1031"/>
        <end position="1054"/>
    </location>
</feature>
<dbReference type="InterPro" id="IPR006211">
    <property type="entry name" value="Furin-like_Cys-rich_dom"/>
</dbReference>
<name>A0A7M7KMH7_VARDE</name>
<dbReference type="CDD" id="cd00064">
    <property type="entry name" value="FU"/>
    <property type="match status" value="1"/>
</dbReference>
<evidence type="ECO:0000256" key="3">
    <source>
        <dbReference type="ARBA" id="ARBA00022553"/>
    </source>
</evidence>
<protein>
    <recommendedName>
        <fullName evidence="22">Tyrosine-protein kinase receptor</fullName>
        <ecNumber evidence="22">2.7.10.1</ecNumber>
    </recommendedName>
</protein>
<dbReference type="GO" id="GO:0043410">
    <property type="term" value="P:positive regulation of MAPK cascade"/>
    <property type="evidence" value="ECO:0007669"/>
    <property type="project" value="TreeGrafter"/>
</dbReference>
<dbReference type="SMART" id="SM00060">
    <property type="entry name" value="FN3"/>
    <property type="match status" value="3"/>
</dbReference>
<dbReference type="PROSITE" id="PS50011">
    <property type="entry name" value="PROTEIN_KINASE_DOM"/>
    <property type="match status" value="1"/>
</dbReference>
<dbReference type="FunFam" id="1.10.510.10:FF:000528">
    <property type="entry name" value="Tyrosine-protein kinase receptor"/>
    <property type="match status" value="1"/>
</dbReference>
<feature type="binding site" evidence="21">
    <location>
        <position position="1128"/>
    </location>
    <ligand>
        <name>ATP</name>
        <dbReference type="ChEBI" id="CHEBI:30616"/>
    </ligand>
</feature>
<evidence type="ECO:0000256" key="5">
    <source>
        <dbReference type="ARBA" id="ARBA00022685"/>
    </source>
</evidence>
<dbReference type="GO" id="GO:0051897">
    <property type="term" value="P:positive regulation of phosphatidylinositol 3-kinase/protein kinase B signal transduction"/>
    <property type="evidence" value="ECO:0007669"/>
    <property type="project" value="TreeGrafter"/>
</dbReference>
<evidence type="ECO:0000256" key="10">
    <source>
        <dbReference type="ARBA" id="ARBA00022741"/>
    </source>
</evidence>
<evidence type="ECO:0000256" key="23">
    <source>
        <dbReference type="SAM" id="MobiDB-lite"/>
    </source>
</evidence>
<dbReference type="Pfam" id="PF00757">
    <property type="entry name" value="Furin-like"/>
    <property type="match status" value="1"/>
</dbReference>
<feature type="compositionally biased region" description="Basic and acidic residues" evidence="23">
    <location>
        <begin position="1383"/>
        <end position="1393"/>
    </location>
</feature>
<evidence type="ECO:0000256" key="13">
    <source>
        <dbReference type="ARBA" id="ARBA00022989"/>
    </source>
</evidence>
<dbReference type="RefSeq" id="XP_022668962.1">
    <property type="nucleotide sequence ID" value="XM_022813227.1"/>
</dbReference>
<keyword evidence="8" id="KW-0732">Signal</keyword>
<keyword evidence="5" id="KW-0165">Cleavage on pair of basic residues</keyword>
<keyword evidence="16" id="KW-1015">Disulfide bond</keyword>
<dbReference type="InParanoid" id="A0A7M7KMH7"/>
<evidence type="ECO:0000259" key="26">
    <source>
        <dbReference type="PROSITE" id="PS50853"/>
    </source>
</evidence>
<evidence type="ECO:0000256" key="14">
    <source>
        <dbReference type="ARBA" id="ARBA00023136"/>
    </source>
</evidence>
<dbReference type="InterPro" id="IPR008266">
    <property type="entry name" value="Tyr_kinase_AS"/>
</dbReference>
<dbReference type="Pfam" id="PF07714">
    <property type="entry name" value="PK_Tyr_Ser-Thr"/>
    <property type="match status" value="1"/>
</dbReference>
<evidence type="ECO:0000259" key="25">
    <source>
        <dbReference type="PROSITE" id="PS50011"/>
    </source>
</evidence>
<dbReference type="RefSeq" id="XP_022668958.1">
    <property type="nucleotide sequence ID" value="XM_022813223.1"/>
</dbReference>
<feature type="domain" description="Fibronectin type-III" evidence="26">
    <location>
        <begin position="929"/>
        <end position="1025"/>
    </location>
</feature>
<dbReference type="OMA" id="AVESNTW"/>